<comment type="function">
    <text evidence="9">Acts as a magnesium transporter.</text>
</comment>
<dbReference type="Pfam" id="PF03448">
    <property type="entry name" value="MgtE_N"/>
    <property type="match status" value="1"/>
</dbReference>
<evidence type="ECO:0000256" key="1">
    <source>
        <dbReference type="ARBA" id="ARBA00004141"/>
    </source>
</evidence>
<dbReference type="PANTHER" id="PTHR43773:SF1">
    <property type="entry name" value="MAGNESIUM TRANSPORTER MGTE"/>
    <property type="match status" value="1"/>
</dbReference>
<dbReference type="InterPro" id="IPR046342">
    <property type="entry name" value="CBS_dom_sf"/>
</dbReference>
<dbReference type="Gene3D" id="1.10.357.20">
    <property type="entry name" value="SLC41 divalent cation transporters, integral membrane domain"/>
    <property type="match status" value="1"/>
</dbReference>
<comment type="subcellular location">
    <subcellularLocation>
        <location evidence="9">Cell membrane</location>
        <topology evidence="9">Multi-pass membrane protein</topology>
    </subcellularLocation>
    <subcellularLocation>
        <location evidence="1">Membrane</location>
        <topology evidence="1">Multi-pass membrane protein</topology>
    </subcellularLocation>
</comment>
<feature type="domain" description="CBS" evidence="10">
    <location>
        <begin position="140"/>
        <end position="203"/>
    </location>
</feature>
<sequence length="449" mass="49621">MEFQINKEFINYLTDLIAENNVDQIAEVFKDVHYADLAELFEEIEPELAIAIIKIVDTDKTSDAIVELDEDVREEILKGMSSQEIANEVNELESDDAADMISELSDEQMHEVISQIEDIEHAKDIVDLLRYDEDTAGGLMGKELIKVNERWTCMQSIKEMRLQAEEIEKVYTVYVVDDDDVLKGRLSLKSLLTTSTKTPVRDVYSPSITSVKANEKGDVVARIMQKYDLVVVAVVDEMGRLVGQISVDDIIDIIRDEAEKDYQLASGLTDDVEADASILELTKARLPWLILGLLGGFCSGGIMGGFGNIFKEFPMLFFYTPLIAALAGNVGVQSSAIIVQGLANDNIKGSLWDRMLKEIGLSLVNGIALGTLIIGYGFIRQYDFLVSLTIATSLVIVIIIAALIGTFVPLILNKRGIDPALATGPFITTSNDIFGIFIYFSIAKMILPI</sequence>
<dbReference type="InterPro" id="IPR006667">
    <property type="entry name" value="SLC41_membr_dom"/>
</dbReference>
<dbReference type="InterPro" id="IPR036739">
    <property type="entry name" value="SLC41_membr_dom_sf"/>
</dbReference>
<feature type="transmembrane region" description="Helical" evidence="9">
    <location>
        <begin position="385"/>
        <end position="412"/>
    </location>
</feature>
<protein>
    <recommendedName>
        <fullName evidence="9">Magnesium transporter MgtE</fullName>
    </recommendedName>
</protein>
<dbReference type="EMBL" id="JAUMIT010000001">
    <property type="protein sequence ID" value="MDO3693517.1"/>
    <property type="molecule type" value="Genomic_DNA"/>
</dbReference>
<dbReference type="InterPro" id="IPR038076">
    <property type="entry name" value="MgtE_N_sf"/>
</dbReference>
<dbReference type="InterPro" id="IPR006668">
    <property type="entry name" value="Mg_transptr_MgtE_intracell_dom"/>
</dbReference>
<name>A0ABT8VNI8_9FLAO</name>
<evidence type="ECO:0000259" key="10">
    <source>
        <dbReference type="PROSITE" id="PS51371"/>
    </source>
</evidence>
<comment type="subunit">
    <text evidence="9">Homodimer.</text>
</comment>
<keyword evidence="12" id="KW-1185">Reference proteome</keyword>
<evidence type="ECO:0000256" key="5">
    <source>
        <dbReference type="ARBA" id="ARBA00022842"/>
    </source>
</evidence>
<proteinExistence type="inferred from homology"/>
<keyword evidence="5 9" id="KW-0460">Magnesium</keyword>
<gene>
    <name evidence="11" type="primary">mgtE</name>
    <name evidence="11" type="ORF">QVZ41_01480</name>
</gene>
<dbReference type="SUPFAM" id="SSF54631">
    <property type="entry name" value="CBS-domain pair"/>
    <property type="match status" value="1"/>
</dbReference>
<dbReference type="Pfam" id="PF00571">
    <property type="entry name" value="CBS"/>
    <property type="match status" value="1"/>
</dbReference>
<evidence type="ECO:0000256" key="6">
    <source>
        <dbReference type="ARBA" id="ARBA00022989"/>
    </source>
</evidence>
<evidence type="ECO:0000313" key="12">
    <source>
        <dbReference type="Proteomes" id="UP001168642"/>
    </source>
</evidence>
<feature type="domain" description="CBS" evidence="10">
    <location>
        <begin position="204"/>
        <end position="260"/>
    </location>
</feature>
<evidence type="ECO:0000256" key="8">
    <source>
        <dbReference type="PROSITE-ProRule" id="PRU00703"/>
    </source>
</evidence>
<dbReference type="Gene3D" id="1.25.60.10">
    <property type="entry name" value="MgtE N-terminal domain-like"/>
    <property type="match status" value="1"/>
</dbReference>
<dbReference type="SMART" id="SM00924">
    <property type="entry name" value="MgtE_N"/>
    <property type="match status" value="1"/>
</dbReference>
<reference evidence="11" key="1">
    <citation type="submission" date="2023-07" db="EMBL/GenBank/DDBJ databases">
        <title>Wenyingzhuangia sp. chi5 genome sequencing and assembly.</title>
        <authorList>
            <person name="Park S."/>
        </authorList>
    </citation>
    <scope>NUCLEOTIDE SEQUENCE</scope>
    <source>
        <strain evidence="11">Chi5</strain>
    </source>
</reference>
<keyword evidence="6 9" id="KW-1133">Transmembrane helix</keyword>
<dbReference type="RefSeq" id="WP_302882768.1">
    <property type="nucleotide sequence ID" value="NZ_JAUMIT010000001.1"/>
</dbReference>
<evidence type="ECO:0000256" key="7">
    <source>
        <dbReference type="ARBA" id="ARBA00023136"/>
    </source>
</evidence>
<dbReference type="SUPFAM" id="SSF161093">
    <property type="entry name" value="MgtE membrane domain-like"/>
    <property type="match status" value="1"/>
</dbReference>
<feature type="transmembrane region" description="Helical" evidence="9">
    <location>
        <begin position="424"/>
        <end position="447"/>
    </location>
</feature>
<dbReference type="Gene3D" id="3.10.580.10">
    <property type="entry name" value="CBS-domain"/>
    <property type="match status" value="1"/>
</dbReference>
<dbReference type="Pfam" id="PF01769">
    <property type="entry name" value="MgtE"/>
    <property type="match status" value="1"/>
</dbReference>
<keyword evidence="7 9" id="KW-0472">Membrane</keyword>
<evidence type="ECO:0000313" key="11">
    <source>
        <dbReference type="EMBL" id="MDO3693517.1"/>
    </source>
</evidence>
<dbReference type="NCBIfam" id="TIGR00400">
    <property type="entry name" value="mgtE"/>
    <property type="match status" value="1"/>
</dbReference>
<feature type="transmembrane region" description="Helical" evidence="9">
    <location>
        <begin position="316"/>
        <end position="339"/>
    </location>
</feature>
<dbReference type="SUPFAM" id="SSF158791">
    <property type="entry name" value="MgtE N-terminal domain-like"/>
    <property type="match status" value="1"/>
</dbReference>
<evidence type="ECO:0000256" key="2">
    <source>
        <dbReference type="ARBA" id="ARBA00009749"/>
    </source>
</evidence>
<dbReference type="PANTHER" id="PTHR43773">
    <property type="entry name" value="MAGNESIUM TRANSPORTER MGTE"/>
    <property type="match status" value="1"/>
</dbReference>
<comment type="caution">
    <text evidence="11">The sequence shown here is derived from an EMBL/GenBank/DDBJ whole genome shotgun (WGS) entry which is preliminary data.</text>
</comment>
<keyword evidence="8" id="KW-0129">CBS domain</keyword>
<comment type="similarity">
    <text evidence="2 9">Belongs to the SLC41A transporter family.</text>
</comment>
<keyword evidence="9" id="KW-0479">Metal-binding</keyword>
<accession>A0ABT8VNI8</accession>
<evidence type="ECO:0000256" key="9">
    <source>
        <dbReference type="RuleBase" id="RU362011"/>
    </source>
</evidence>
<organism evidence="11 12">
    <name type="scientific">Wenyingzhuangia gilva</name>
    <dbReference type="NCBI Taxonomy" id="3057677"/>
    <lineage>
        <taxon>Bacteria</taxon>
        <taxon>Pseudomonadati</taxon>
        <taxon>Bacteroidota</taxon>
        <taxon>Flavobacteriia</taxon>
        <taxon>Flavobacteriales</taxon>
        <taxon>Flavobacteriaceae</taxon>
        <taxon>Wenyingzhuangia</taxon>
    </lineage>
</organism>
<keyword evidence="4 9" id="KW-0812">Transmembrane</keyword>
<evidence type="ECO:0000256" key="3">
    <source>
        <dbReference type="ARBA" id="ARBA00022448"/>
    </source>
</evidence>
<keyword evidence="3 9" id="KW-0813">Transport</keyword>
<dbReference type="InterPro" id="IPR000644">
    <property type="entry name" value="CBS_dom"/>
</dbReference>
<dbReference type="PROSITE" id="PS51371">
    <property type="entry name" value="CBS"/>
    <property type="match status" value="2"/>
</dbReference>
<keyword evidence="9" id="KW-1003">Cell membrane</keyword>
<dbReference type="InterPro" id="IPR006669">
    <property type="entry name" value="MgtE_transporter"/>
</dbReference>
<feature type="transmembrane region" description="Helical" evidence="9">
    <location>
        <begin position="288"/>
        <end position="310"/>
    </location>
</feature>
<feature type="transmembrane region" description="Helical" evidence="9">
    <location>
        <begin position="359"/>
        <end position="379"/>
    </location>
</feature>
<evidence type="ECO:0000256" key="4">
    <source>
        <dbReference type="ARBA" id="ARBA00022692"/>
    </source>
</evidence>
<dbReference type="Proteomes" id="UP001168642">
    <property type="component" value="Unassembled WGS sequence"/>
</dbReference>